<dbReference type="RefSeq" id="WP_380015412.1">
    <property type="nucleotide sequence ID" value="NZ_JBHLYR010000062.1"/>
</dbReference>
<evidence type="ECO:0000313" key="2">
    <source>
        <dbReference type="EMBL" id="MFB9994496.1"/>
    </source>
</evidence>
<name>A0ABV6B6L2_9DEIO</name>
<dbReference type="EMBL" id="JBHLYR010000062">
    <property type="protein sequence ID" value="MFB9994496.1"/>
    <property type="molecule type" value="Genomic_DNA"/>
</dbReference>
<evidence type="ECO:0000313" key="3">
    <source>
        <dbReference type="Proteomes" id="UP001589733"/>
    </source>
</evidence>
<evidence type="ECO:0000256" key="1">
    <source>
        <dbReference type="SAM" id="Phobius"/>
    </source>
</evidence>
<dbReference type="Proteomes" id="UP001589733">
    <property type="component" value="Unassembled WGS sequence"/>
</dbReference>
<keyword evidence="1" id="KW-1133">Transmembrane helix</keyword>
<keyword evidence="1" id="KW-0472">Membrane</keyword>
<evidence type="ECO:0008006" key="4">
    <source>
        <dbReference type="Google" id="ProtNLM"/>
    </source>
</evidence>
<gene>
    <name evidence="2" type="ORF">ACFFLM_21295</name>
</gene>
<keyword evidence="1" id="KW-0812">Transmembrane</keyword>
<keyword evidence="3" id="KW-1185">Reference proteome</keyword>
<organism evidence="2 3">
    <name type="scientific">Deinococcus oregonensis</name>
    <dbReference type="NCBI Taxonomy" id="1805970"/>
    <lineage>
        <taxon>Bacteria</taxon>
        <taxon>Thermotogati</taxon>
        <taxon>Deinococcota</taxon>
        <taxon>Deinococci</taxon>
        <taxon>Deinococcales</taxon>
        <taxon>Deinococcaceae</taxon>
        <taxon>Deinococcus</taxon>
    </lineage>
</organism>
<sequence length="67" mass="6461">MAAKRKVTPPAPALIRTGMYQALGGAVLVGAVALVGMVLNPPKKVSKSAGGCGCGCSGASTAAKVYG</sequence>
<reference evidence="2 3" key="1">
    <citation type="submission" date="2024-09" db="EMBL/GenBank/DDBJ databases">
        <authorList>
            <person name="Sun Q."/>
            <person name="Mori K."/>
        </authorList>
    </citation>
    <scope>NUCLEOTIDE SEQUENCE [LARGE SCALE GENOMIC DNA]</scope>
    <source>
        <strain evidence="2 3">JCM 13503</strain>
    </source>
</reference>
<comment type="caution">
    <text evidence="2">The sequence shown here is derived from an EMBL/GenBank/DDBJ whole genome shotgun (WGS) entry which is preliminary data.</text>
</comment>
<proteinExistence type="predicted"/>
<protein>
    <recommendedName>
        <fullName evidence="4">FeoB-associated Cys-rich membrane protein</fullName>
    </recommendedName>
</protein>
<accession>A0ABV6B6L2</accession>
<feature type="transmembrane region" description="Helical" evidence="1">
    <location>
        <begin position="20"/>
        <end position="39"/>
    </location>
</feature>